<dbReference type="Proteomes" id="UP000000305">
    <property type="component" value="Unassembled WGS sequence"/>
</dbReference>
<accession>E9G053</accession>
<sequence length="62" mass="6457">MPKVCSHCQGPCTCGDNCPKCESLTLPQDATCKCSTPGGCTCGPNNCRCGRNCFCKTSACCK</sequence>
<reference evidence="1 2" key="1">
    <citation type="journal article" date="2011" name="Science">
        <title>The ecoresponsive genome of Daphnia pulex.</title>
        <authorList>
            <person name="Colbourne J.K."/>
            <person name="Pfrender M.E."/>
            <person name="Gilbert D."/>
            <person name="Thomas W.K."/>
            <person name="Tucker A."/>
            <person name="Oakley T.H."/>
            <person name="Tokishita S."/>
            <person name="Aerts A."/>
            <person name="Arnold G.J."/>
            <person name="Basu M.K."/>
            <person name="Bauer D.J."/>
            <person name="Caceres C.E."/>
            <person name="Carmel L."/>
            <person name="Casola C."/>
            <person name="Choi J.H."/>
            <person name="Detter J.C."/>
            <person name="Dong Q."/>
            <person name="Dusheyko S."/>
            <person name="Eads B.D."/>
            <person name="Frohlich T."/>
            <person name="Geiler-Samerotte K.A."/>
            <person name="Gerlach D."/>
            <person name="Hatcher P."/>
            <person name="Jogdeo S."/>
            <person name="Krijgsveld J."/>
            <person name="Kriventseva E.V."/>
            <person name="Kultz D."/>
            <person name="Laforsch C."/>
            <person name="Lindquist E."/>
            <person name="Lopez J."/>
            <person name="Manak J.R."/>
            <person name="Muller J."/>
            <person name="Pangilinan J."/>
            <person name="Patwardhan R.P."/>
            <person name="Pitluck S."/>
            <person name="Pritham E.J."/>
            <person name="Rechtsteiner A."/>
            <person name="Rho M."/>
            <person name="Rogozin I.B."/>
            <person name="Sakarya O."/>
            <person name="Salamov A."/>
            <person name="Schaack S."/>
            <person name="Shapiro H."/>
            <person name="Shiga Y."/>
            <person name="Skalitzky C."/>
            <person name="Smith Z."/>
            <person name="Souvorov A."/>
            <person name="Sung W."/>
            <person name="Tang Z."/>
            <person name="Tsuchiya D."/>
            <person name="Tu H."/>
            <person name="Vos H."/>
            <person name="Wang M."/>
            <person name="Wolf Y.I."/>
            <person name="Yamagata H."/>
            <person name="Yamada T."/>
            <person name="Ye Y."/>
            <person name="Shaw J.R."/>
            <person name="Andrews J."/>
            <person name="Crease T.J."/>
            <person name="Tang H."/>
            <person name="Lucas S.M."/>
            <person name="Robertson H.M."/>
            <person name="Bork P."/>
            <person name="Koonin E.V."/>
            <person name="Zdobnov E.M."/>
            <person name="Grigoriev I.V."/>
            <person name="Lynch M."/>
            <person name="Boore J.L."/>
        </authorList>
    </citation>
    <scope>NUCLEOTIDE SEQUENCE [LARGE SCALE GENOMIC DNA]</scope>
</reference>
<evidence type="ECO:0000313" key="2">
    <source>
        <dbReference type="Proteomes" id="UP000000305"/>
    </source>
</evidence>
<evidence type="ECO:0000313" key="1">
    <source>
        <dbReference type="EMBL" id="EFX86839.1"/>
    </source>
</evidence>
<proteinExistence type="predicted"/>
<organism evidence="1 2">
    <name type="scientific">Daphnia pulex</name>
    <name type="common">Water flea</name>
    <dbReference type="NCBI Taxonomy" id="6669"/>
    <lineage>
        <taxon>Eukaryota</taxon>
        <taxon>Metazoa</taxon>
        <taxon>Ecdysozoa</taxon>
        <taxon>Arthropoda</taxon>
        <taxon>Crustacea</taxon>
        <taxon>Branchiopoda</taxon>
        <taxon>Diplostraca</taxon>
        <taxon>Cladocera</taxon>
        <taxon>Anomopoda</taxon>
        <taxon>Daphniidae</taxon>
        <taxon>Daphnia</taxon>
    </lineage>
</organism>
<dbReference type="HOGENOM" id="CLU_2906337_0_0_1"/>
<dbReference type="KEGG" id="dpx:DAPPUDRAFT_312222"/>
<gene>
    <name evidence="1" type="ORF">DAPPUDRAFT_312222</name>
</gene>
<name>E9G053_DAPPU</name>
<evidence type="ECO:0008006" key="3">
    <source>
        <dbReference type="Google" id="ProtNLM"/>
    </source>
</evidence>
<keyword evidence="2" id="KW-1185">Reference proteome</keyword>
<dbReference type="EMBL" id="GL732528">
    <property type="protein sequence ID" value="EFX86839.1"/>
    <property type="molecule type" value="Genomic_DNA"/>
</dbReference>
<protein>
    <recommendedName>
        <fullName evidence="3">Metallothionein</fullName>
    </recommendedName>
</protein>
<dbReference type="InParanoid" id="E9G053"/>
<dbReference type="AlphaFoldDB" id="E9G053"/>